<dbReference type="AlphaFoldDB" id="A0A518AQZ7"/>
<evidence type="ECO:0000313" key="4">
    <source>
        <dbReference type="Proteomes" id="UP000315750"/>
    </source>
</evidence>
<keyword evidence="4" id="KW-1185">Reference proteome</keyword>
<evidence type="ECO:0000256" key="2">
    <source>
        <dbReference type="SAM" id="Phobius"/>
    </source>
</evidence>
<protein>
    <submittedName>
        <fullName evidence="3">Uncharacterized protein</fullName>
    </submittedName>
</protein>
<feature type="transmembrane region" description="Helical" evidence="2">
    <location>
        <begin position="36"/>
        <end position="63"/>
    </location>
</feature>
<keyword evidence="2" id="KW-0812">Transmembrane</keyword>
<sequence>MMLPRYSMRTVLYLAALVAMIALVAGQGVQGAPWAIAFTVGVCSLAVCWLMYILFYGVISLFARLVLGQNLQQATGGHYPTTRPTAEPSTTVGESSAQE</sequence>
<dbReference type="EMBL" id="CP036278">
    <property type="protein sequence ID" value="QDU57136.1"/>
    <property type="molecule type" value="Genomic_DNA"/>
</dbReference>
<feature type="compositionally biased region" description="Polar residues" evidence="1">
    <location>
        <begin position="82"/>
        <end position="99"/>
    </location>
</feature>
<evidence type="ECO:0000256" key="1">
    <source>
        <dbReference type="SAM" id="MobiDB-lite"/>
    </source>
</evidence>
<accession>A0A518AQZ7</accession>
<proteinExistence type="predicted"/>
<organism evidence="3 4">
    <name type="scientific">Aeoliella mucimassa</name>
    <dbReference type="NCBI Taxonomy" id="2527972"/>
    <lineage>
        <taxon>Bacteria</taxon>
        <taxon>Pseudomonadati</taxon>
        <taxon>Planctomycetota</taxon>
        <taxon>Planctomycetia</taxon>
        <taxon>Pirellulales</taxon>
        <taxon>Lacipirellulaceae</taxon>
        <taxon>Aeoliella</taxon>
    </lineage>
</organism>
<gene>
    <name evidence="3" type="ORF">Pan181_33500</name>
</gene>
<keyword evidence="2" id="KW-0472">Membrane</keyword>
<dbReference type="KEGG" id="amuc:Pan181_33500"/>
<keyword evidence="2" id="KW-1133">Transmembrane helix</keyword>
<reference evidence="3 4" key="1">
    <citation type="submission" date="2019-02" db="EMBL/GenBank/DDBJ databases">
        <title>Deep-cultivation of Planctomycetes and their phenomic and genomic characterization uncovers novel biology.</title>
        <authorList>
            <person name="Wiegand S."/>
            <person name="Jogler M."/>
            <person name="Boedeker C."/>
            <person name="Pinto D."/>
            <person name="Vollmers J."/>
            <person name="Rivas-Marin E."/>
            <person name="Kohn T."/>
            <person name="Peeters S.H."/>
            <person name="Heuer A."/>
            <person name="Rast P."/>
            <person name="Oberbeckmann S."/>
            <person name="Bunk B."/>
            <person name="Jeske O."/>
            <person name="Meyerdierks A."/>
            <person name="Storesund J.E."/>
            <person name="Kallscheuer N."/>
            <person name="Luecker S."/>
            <person name="Lage O.M."/>
            <person name="Pohl T."/>
            <person name="Merkel B.J."/>
            <person name="Hornburger P."/>
            <person name="Mueller R.-W."/>
            <person name="Bruemmer F."/>
            <person name="Labrenz M."/>
            <person name="Spormann A.M."/>
            <person name="Op den Camp H."/>
            <person name="Overmann J."/>
            <person name="Amann R."/>
            <person name="Jetten M.S.M."/>
            <person name="Mascher T."/>
            <person name="Medema M.H."/>
            <person name="Devos D.P."/>
            <person name="Kaster A.-K."/>
            <person name="Ovreas L."/>
            <person name="Rohde M."/>
            <person name="Galperin M.Y."/>
            <person name="Jogler C."/>
        </authorList>
    </citation>
    <scope>NUCLEOTIDE SEQUENCE [LARGE SCALE GENOMIC DNA]</scope>
    <source>
        <strain evidence="3 4">Pan181</strain>
    </source>
</reference>
<feature type="region of interest" description="Disordered" evidence="1">
    <location>
        <begin position="75"/>
        <end position="99"/>
    </location>
</feature>
<name>A0A518AQZ7_9BACT</name>
<evidence type="ECO:0000313" key="3">
    <source>
        <dbReference type="EMBL" id="QDU57136.1"/>
    </source>
</evidence>
<dbReference type="RefSeq" id="WP_145248100.1">
    <property type="nucleotide sequence ID" value="NZ_CP036278.1"/>
</dbReference>
<dbReference type="Proteomes" id="UP000315750">
    <property type="component" value="Chromosome"/>
</dbReference>